<dbReference type="Pfam" id="PF00027">
    <property type="entry name" value="cNMP_binding"/>
    <property type="match status" value="1"/>
</dbReference>
<name>A0A521B4Q5_9SPHI</name>
<dbReference type="InterPro" id="IPR018490">
    <property type="entry name" value="cNMP-bd_dom_sf"/>
</dbReference>
<evidence type="ECO:0000313" key="2">
    <source>
        <dbReference type="EMBL" id="SMO42021.1"/>
    </source>
</evidence>
<dbReference type="SUPFAM" id="SSF51206">
    <property type="entry name" value="cAMP-binding domain-like"/>
    <property type="match status" value="1"/>
</dbReference>
<accession>A0A521B4Q5</accession>
<protein>
    <submittedName>
        <fullName evidence="2">cAMP-binding domain of CRP or a regulatory subunit of cAMP-dependent protein kinases</fullName>
    </submittedName>
</protein>
<dbReference type="InterPro" id="IPR000595">
    <property type="entry name" value="cNMP-bd_dom"/>
</dbReference>
<organism evidence="2 3">
    <name type="scientific">Pedobacter westerhofensis</name>
    <dbReference type="NCBI Taxonomy" id="425512"/>
    <lineage>
        <taxon>Bacteria</taxon>
        <taxon>Pseudomonadati</taxon>
        <taxon>Bacteroidota</taxon>
        <taxon>Sphingobacteriia</taxon>
        <taxon>Sphingobacteriales</taxon>
        <taxon>Sphingobacteriaceae</taxon>
        <taxon>Pedobacter</taxon>
    </lineage>
</organism>
<dbReference type="AlphaFoldDB" id="A0A521B4Q5"/>
<evidence type="ECO:0000313" key="3">
    <source>
        <dbReference type="Proteomes" id="UP000320300"/>
    </source>
</evidence>
<reference evidence="2 3" key="1">
    <citation type="submission" date="2017-05" db="EMBL/GenBank/DDBJ databases">
        <authorList>
            <person name="Varghese N."/>
            <person name="Submissions S."/>
        </authorList>
    </citation>
    <scope>NUCLEOTIDE SEQUENCE [LARGE SCALE GENOMIC DNA]</scope>
    <source>
        <strain evidence="2 3">DSM 19036</strain>
    </source>
</reference>
<feature type="domain" description="Cyclic nucleotide-binding" evidence="1">
    <location>
        <begin position="17"/>
        <end position="100"/>
    </location>
</feature>
<gene>
    <name evidence="2" type="ORF">SAMN06265348_1024</name>
</gene>
<dbReference type="Gene3D" id="2.60.120.10">
    <property type="entry name" value="Jelly Rolls"/>
    <property type="match status" value="1"/>
</dbReference>
<proteinExistence type="predicted"/>
<evidence type="ECO:0000259" key="1">
    <source>
        <dbReference type="Pfam" id="PF00027"/>
    </source>
</evidence>
<keyword evidence="3" id="KW-1185">Reference proteome</keyword>
<dbReference type="EMBL" id="FXTN01000002">
    <property type="protein sequence ID" value="SMO42021.1"/>
    <property type="molecule type" value="Genomic_DNA"/>
</dbReference>
<dbReference type="Proteomes" id="UP000320300">
    <property type="component" value="Unassembled WGS sequence"/>
</dbReference>
<dbReference type="CDD" id="cd00038">
    <property type="entry name" value="CAP_ED"/>
    <property type="match status" value="1"/>
</dbReference>
<sequence length="183" mass="21528">MNSYWERYLPYQKRLDIPAKTNLLDEGTISQYAIYIEKGSLRSYFNNNGEEKTVQFFFEEEGLSSLDSFVNNLPSPFTIVTMEPSIVYLLHRKHVLLLMDELSKETDFLMMFMKITASRLTHYSGEFISFIRDSREQRYLRLLNERPHIVQRVSQHYIASYLGVSTVHLSRIKSKIAKGNAHF</sequence>
<dbReference type="InterPro" id="IPR014710">
    <property type="entry name" value="RmlC-like_jellyroll"/>
</dbReference>